<organism evidence="2 3">
    <name type="scientific">Blattamonas nauphoetae</name>
    <dbReference type="NCBI Taxonomy" id="2049346"/>
    <lineage>
        <taxon>Eukaryota</taxon>
        <taxon>Metamonada</taxon>
        <taxon>Preaxostyla</taxon>
        <taxon>Oxymonadida</taxon>
        <taxon>Blattamonas</taxon>
    </lineage>
</organism>
<dbReference type="EMBL" id="JARBJD010000001">
    <property type="protein sequence ID" value="KAK2964775.1"/>
    <property type="molecule type" value="Genomic_DNA"/>
</dbReference>
<proteinExistence type="predicted"/>
<sequence length="77" mass="8457">MEAMRNPARSLRSVFPQAAMLGLFAARDRLSPTQRAKGHIVNANQSEPNITQQQSDHPHGGQVATLTVIRHITSKLT</sequence>
<evidence type="ECO:0000313" key="2">
    <source>
        <dbReference type="EMBL" id="KAK2964775.1"/>
    </source>
</evidence>
<feature type="compositionally biased region" description="Polar residues" evidence="1">
    <location>
        <begin position="42"/>
        <end position="55"/>
    </location>
</feature>
<comment type="caution">
    <text evidence="2">The sequence shown here is derived from an EMBL/GenBank/DDBJ whole genome shotgun (WGS) entry which is preliminary data.</text>
</comment>
<keyword evidence="3" id="KW-1185">Reference proteome</keyword>
<evidence type="ECO:0000313" key="3">
    <source>
        <dbReference type="Proteomes" id="UP001281761"/>
    </source>
</evidence>
<feature type="region of interest" description="Disordered" evidence="1">
    <location>
        <begin position="41"/>
        <end position="61"/>
    </location>
</feature>
<protein>
    <submittedName>
        <fullName evidence="2">Uncharacterized protein</fullName>
    </submittedName>
</protein>
<reference evidence="2 3" key="1">
    <citation type="journal article" date="2022" name="bioRxiv">
        <title>Genomics of Preaxostyla Flagellates Illuminates Evolutionary Transitions and the Path Towards Mitochondrial Loss.</title>
        <authorList>
            <person name="Novak L.V.F."/>
            <person name="Treitli S.C."/>
            <person name="Pyrih J."/>
            <person name="Halakuc P."/>
            <person name="Pipaliya S.V."/>
            <person name="Vacek V."/>
            <person name="Brzon O."/>
            <person name="Soukal P."/>
            <person name="Eme L."/>
            <person name="Dacks J.B."/>
            <person name="Karnkowska A."/>
            <person name="Elias M."/>
            <person name="Hampl V."/>
        </authorList>
    </citation>
    <scope>NUCLEOTIDE SEQUENCE [LARGE SCALE GENOMIC DNA]</scope>
    <source>
        <strain evidence="2">NAU3</strain>
        <tissue evidence="2">Gut</tissue>
    </source>
</reference>
<gene>
    <name evidence="2" type="ORF">BLNAU_75</name>
</gene>
<dbReference type="Proteomes" id="UP001281761">
    <property type="component" value="Unassembled WGS sequence"/>
</dbReference>
<evidence type="ECO:0000256" key="1">
    <source>
        <dbReference type="SAM" id="MobiDB-lite"/>
    </source>
</evidence>
<name>A0ABQ9YMA8_9EUKA</name>
<accession>A0ABQ9YMA8</accession>